<keyword evidence="1" id="KW-0245">EGF-like domain</keyword>
<dbReference type="Gene3D" id="2.10.25.10">
    <property type="entry name" value="Laminin"/>
    <property type="match status" value="2"/>
</dbReference>
<proteinExistence type="predicted"/>
<evidence type="ECO:0000259" key="3">
    <source>
        <dbReference type="PROSITE" id="PS50041"/>
    </source>
</evidence>
<dbReference type="InterPro" id="IPR000742">
    <property type="entry name" value="EGF"/>
</dbReference>
<keyword evidence="1" id="KW-1015">Disulfide bond</keyword>
<evidence type="ECO:0000256" key="1">
    <source>
        <dbReference type="PROSITE-ProRule" id="PRU00076"/>
    </source>
</evidence>
<dbReference type="SMART" id="SM00604">
    <property type="entry name" value="MD"/>
    <property type="match status" value="2"/>
</dbReference>
<dbReference type="InterPro" id="IPR001304">
    <property type="entry name" value="C-type_lectin-like"/>
</dbReference>
<dbReference type="InterPro" id="IPR053295">
    <property type="entry name" value="Innate_immunity_reg"/>
</dbReference>
<dbReference type="SMART" id="SM00034">
    <property type="entry name" value="CLECT"/>
    <property type="match status" value="1"/>
</dbReference>
<dbReference type="Proteomes" id="UP000046393">
    <property type="component" value="Unplaced"/>
</dbReference>
<dbReference type="PROSITE" id="PS50041">
    <property type="entry name" value="C_TYPE_LECTIN_2"/>
    <property type="match status" value="1"/>
</dbReference>
<dbReference type="PANTHER" id="PTHR47324">
    <property type="entry name" value="PROTEIN IRG-7-RELATED"/>
    <property type="match status" value="1"/>
</dbReference>
<feature type="domain" description="C-type lectin" evidence="3">
    <location>
        <begin position="443"/>
        <end position="563"/>
    </location>
</feature>
<evidence type="ECO:0000259" key="2">
    <source>
        <dbReference type="PROSITE" id="PS50026"/>
    </source>
</evidence>
<dbReference type="PROSITE" id="PS01186">
    <property type="entry name" value="EGF_2"/>
    <property type="match status" value="1"/>
</dbReference>
<comment type="caution">
    <text evidence="1">Lacks conserved residue(s) required for the propagation of feature annotation.</text>
</comment>
<sequence>MFYRETENGTQELVYLSNGIWRDGCSYELYFAPLICHVEDEKLYFTVYVRDEYGFTIQRSGVSYCSVEHPTFAPPSECANGGVALPMIDNTIPCYCTVDWTGDKCEIPVCHNGGTLQVIAGGSRCKCTAGHMGKHCELCMILVFLMVGRAKPLPRLFMHCTEYGDEVKRSPLGVDFAFVIESNKILASGTNDLQNYIGTIVRDINLQHPNWIARYLLVTYDDKDLINSTIRSRDEIDAFIADVKNMCDLNKPETPVYASGSRLWDALEYITAQINDDSFIFVMHGSEPQQNSVSYYSVINEISNRHITLNAFYAFSDKFNENGFVALDSLCETSGGRAYKIHPSSFVSALQMIPSYYMSSLVYVHKFDDCSSQQTVYFPIDSYTQSIQLNIFGYKSTMDVFKPDGSLFNQDSAYDILDDSLNTGWRIREIWRQSCDNGWVPLGNRYCIYKQTEYDSSWDGAANICRRSRAFLVDIIDASMDSWFDENFAGKEIWIGLHRDSANSSEFYWEPLSNGTRIKLNDGDSHWATNEPSSDTSLKCVLRLQDGNWAVKNCNEQHLFACQKHKFDPDFEPSEISDDDFENGKWWVTVKTEQSSESSTDANCLVEVRVQSNIYIYTAYTLNEHSDIPFYKPATNSGENRFMTYIHDDDESTVLSYALIYDFKTMEMLESATYEKRLQCTYPWLSQNWACSNENQLLYVIHIGEDKNGANFQRMSVGQCPEIIKECNHGFASGGICVCDDYWEGRNCDKPTCVNGGSFSGNVCNCLDGFTGEHCEYEQCTNKVERTFSRDGKTLAFVLETTTNNKEAISTFADNLDGLLKNATDLYPNWFSNYLAVFVNDATNIETVIAASSNDLVEKVKGKLTSITTQSQNCMAPLFTGLLAALNFNDFKSDGSLVFIITKSIASDYDKHEEVRQVLSMKKPQINYVVVDDRESVCGKEIDDPEFLNSYLLVLYKSAIITNPTFRAMDCSNSRWFIQVDSKMTDLYITTYKKARNFIYDPKGSMVTQQLQPLYIYNLTTFVRLNTEEKAGMYKFTVSRGTSCSIQVRGDSSINVWYGFVQPPEGSSGSHMDDAVANPIEKVDNALVLHAEGLKNIGRLTYVELYNPIDKTILVSQLYKRQDCSYEYYSNTFSCPDNEFLIQVNGVDDNGQNFRRELGVAYCVQAQNNNVH</sequence>
<dbReference type="AlphaFoldDB" id="A0A0N5AJU7"/>
<accession>A0A0N5AJU7</accession>
<feature type="domain" description="EGF-like" evidence="2">
    <location>
        <begin position="101"/>
        <end position="137"/>
    </location>
</feature>
<dbReference type="Pfam" id="PF00059">
    <property type="entry name" value="Lectin_C"/>
    <property type="match status" value="1"/>
</dbReference>
<name>A0A0N5AJU7_9BILA</name>
<dbReference type="InterPro" id="IPR016186">
    <property type="entry name" value="C-type_lectin-like/link_sf"/>
</dbReference>
<dbReference type="InterPro" id="IPR006582">
    <property type="entry name" value="MD_domain"/>
</dbReference>
<dbReference type="PROSITE" id="PS50026">
    <property type="entry name" value="EGF_3"/>
    <property type="match status" value="2"/>
</dbReference>
<keyword evidence="4" id="KW-1185">Reference proteome</keyword>
<dbReference type="STRING" id="451379.A0A0N5AJU7"/>
<protein>
    <submittedName>
        <fullName evidence="5">EGF-like domain-containing protein</fullName>
    </submittedName>
</protein>
<dbReference type="WBParaSite" id="SMUV_0000474401-mRNA-1">
    <property type="protein sequence ID" value="SMUV_0000474401-mRNA-1"/>
    <property type="gene ID" value="SMUV_0000474401"/>
</dbReference>
<dbReference type="SMART" id="SM00181">
    <property type="entry name" value="EGF"/>
    <property type="match status" value="2"/>
</dbReference>
<feature type="disulfide bond" evidence="1">
    <location>
        <begin position="766"/>
        <end position="775"/>
    </location>
</feature>
<dbReference type="PROSITE" id="PS00022">
    <property type="entry name" value="EGF_1"/>
    <property type="match status" value="2"/>
</dbReference>
<dbReference type="Gene3D" id="3.10.100.10">
    <property type="entry name" value="Mannose-Binding Protein A, subunit A"/>
    <property type="match status" value="1"/>
</dbReference>
<dbReference type="CDD" id="cd00037">
    <property type="entry name" value="CLECT"/>
    <property type="match status" value="1"/>
</dbReference>
<dbReference type="Pfam" id="PF24415">
    <property type="entry name" value="Ig_Irg-7"/>
    <property type="match status" value="2"/>
</dbReference>
<feature type="domain" description="EGF-like" evidence="2">
    <location>
        <begin position="744"/>
        <end position="776"/>
    </location>
</feature>
<dbReference type="InterPro" id="IPR057085">
    <property type="entry name" value="Ig_Irg-7"/>
</dbReference>
<organism evidence="4 5">
    <name type="scientific">Syphacia muris</name>
    <dbReference type="NCBI Taxonomy" id="451379"/>
    <lineage>
        <taxon>Eukaryota</taxon>
        <taxon>Metazoa</taxon>
        <taxon>Ecdysozoa</taxon>
        <taxon>Nematoda</taxon>
        <taxon>Chromadorea</taxon>
        <taxon>Rhabditida</taxon>
        <taxon>Spirurina</taxon>
        <taxon>Oxyuridomorpha</taxon>
        <taxon>Oxyuroidea</taxon>
        <taxon>Oxyuridae</taxon>
        <taxon>Syphacia</taxon>
    </lineage>
</organism>
<dbReference type="SUPFAM" id="SSF56436">
    <property type="entry name" value="C-type lectin-like"/>
    <property type="match status" value="1"/>
</dbReference>
<evidence type="ECO:0000313" key="5">
    <source>
        <dbReference type="WBParaSite" id="SMUV_0000474401-mRNA-1"/>
    </source>
</evidence>
<evidence type="ECO:0000313" key="4">
    <source>
        <dbReference type="Proteomes" id="UP000046393"/>
    </source>
</evidence>
<dbReference type="CDD" id="cd00054">
    <property type="entry name" value="EGF_CA"/>
    <property type="match status" value="2"/>
</dbReference>
<dbReference type="InterPro" id="IPR016187">
    <property type="entry name" value="CTDL_fold"/>
</dbReference>
<reference evidence="5" key="1">
    <citation type="submission" date="2016-04" db="UniProtKB">
        <authorList>
            <consortium name="WormBaseParasite"/>
        </authorList>
    </citation>
    <scope>IDENTIFICATION</scope>
</reference>
<feature type="disulfide bond" evidence="1">
    <location>
        <begin position="127"/>
        <end position="136"/>
    </location>
</feature>